<keyword evidence="16" id="KW-1185">Reference proteome</keyword>
<gene>
    <name evidence="15" type="primary">ethA_2</name>
    <name evidence="15" type="ORF">NCTC10437_05448</name>
</gene>
<dbReference type="RefSeq" id="WP_048630723.1">
    <property type="nucleotide sequence ID" value="NZ_CVQQ01000001.1"/>
</dbReference>
<dbReference type="EMBL" id="LR134356">
    <property type="protein sequence ID" value="VEG58416.1"/>
    <property type="molecule type" value="Genomic_DNA"/>
</dbReference>
<accession>A0A3S4VTT3</accession>
<dbReference type="SUPFAM" id="SSF51905">
    <property type="entry name" value="FAD/NAD(P)-binding domain"/>
    <property type="match status" value="1"/>
</dbReference>
<evidence type="ECO:0000256" key="3">
    <source>
        <dbReference type="ARBA" id="ARBA00010139"/>
    </source>
</evidence>
<keyword evidence="7" id="KW-0521">NADP</keyword>
<dbReference type="PANTHER" id="PTHR43872:SF1">
    <property type="entry name" value="MONOOXYGENASE, PUTATIVE (AFU_ORTHOLOGUE AFUA_8G02570)-RELATED"/>
    <property type="match status" value="1"/>
</dbReference>
<dbReference type="Gene3D" id="3.50.50.60">
    <property type="entry name" value="FAD/NAD(P)-binding domain"/>
    <property type="match status" value="3"/>
</dbReference>
<evidence type="ECO:0000313" key="16">
    <source>
        <dbReference type="Proteomes" id="UP000279306"/>
    </source>
</evidence>
<protein>
    <recommendedName>
        <fullName evidence="13">FAD-containing monooxygenase EthA</fullName>
    </recommendedName>
    <alternativeName>
        <fullName evidence="14">Prodrug activator EtaA</fullName>
    </alternativeName>
</protein>
<evidence type="ECO:0000256" key="7">
    <source>
        <dbReference type="ARBA" id="ARBA00022857"/>
    </source>
</evidence>
<proteinExistence type="inferred from homology"/>
<dbReference type="FunFam" id="3.50.50.60:FF:000213">
    <property type="entry name" value="FAD-containing monooxygenase EthA"/>
    <property type="match status" value="1"/>
</dbReference>
<evidence type="ECO:0000256" key="11">
    <source>
        <dbReference type="ARBA" id="ARBA00051124"/>
    </source>
</evidence>
<evidence type="ECO:0000256" key="8">
    <source>
        <dbReference type="ARBA" id="ARBA00023002"/>
    </source>
</evidence>
<comment type="function">
    <text evidence="12">Monooxygenase able to convert a wide range of ketones to the corresponding esters or lactones via a Baeyer-Villiger oxidation reaction. Can act on long-chain aliphatic ketones (2-hexanone to 2-dodecanone) and on aromatic ketones (phenylacetone and benzylacetone). Is also able to catalyze enantioselective sulfoxidation of methyl-p-tolylsulfide. In vivo, likely functions as a BVMO, but the exact nature of the physiological substrate(s) remains to be established.</text>
</comment>
<dbReference type="GO" id="GO:0004499">
    <property type="term" value="F:N,N-dimethylaniline monooxygenase activity"/>
    <property type="evidence" value="ECO:0007669"/>
    <property type="project" value="UniProtKB-ARBA"/>
</dbReference>
<dbReference type="FunFam" id="3.50.50.60:FF:000228">
    <property type="entry name" value="FAD-containing monooxygenase EthA"/>
    <property type="match status" value="1"/>
</dbReference>
<dbReference type="InterPro" id="IPR051820">
    <property type="entry name" value="FAD-binding_MO"/>
</dbReference>
<name>A0A3S4VTT3_MYCAU</name>
<dbReference type="Pfam" id="PF13738">
    <property type="entry name" value="Pyr_redox_3"/>
    <property type="match status" value="1"/>
</dbReference>
<dbReference type="OrthoDB" id="5168853at2"/>
<comment type="cofactor">
    <cofactor evidence="1">
        <name>FAD</name>
        <dbReference type="ChEBI" id="CHEBI:57692"/>
    </cofactor>
</comment>
<dbReference type="AlphaFoldDB" id="A0A3S4VTT3"/>
<dbReference type="PANTHER" id="PTHR43872">
    <property type="entry name" value="MONOOXYGENASE, PUTATIVE (AFU_ORTHOLOGUE AFUA_8G02570)-RELATED"/>
    <property type="match status" value="1"/>
</dbReference>
<comment type="subcellular location">
    <subcellularLocation>
        <location evidence="2">Cell membrane</location>
    </subcellularLocation>
</comment>
<dbReference type="GO" id="GO:0005886">
    <property type="term" value="C:plasma membrane"/>
    <property type="evidence" value="ECO:0007669"/>
    <property type="project" value="UniProtKB-SubCell"/>
</dbReference>
<keyword evidence="6" id="KW-0274">FAD</keyword>
<evidence type="ECO:0000313" key="15">
    <source>
        <dbReference type="EMBL" id="VEG58416.1"/>
    </source>
</evidence>
<keyword evidence="10" id="KW-0472">Membrane</keyword>
<evidence type="ECO:0000256" key="5">
    <source>
        <dbReference type="ARBA" id="ARBA00022630"/>
    </source>
</evidence>
<evidence type="ECO:0000256" key="10">
    <source>
        <dbReference type="ARBA" id="ARBA00023136"/>
    </source>
</evidence>
<dbReference type="Proteomes" id="UP000279306">
    <property type="component" value="Chromosome"/>
</dbReference>
<evidence type="ECO:0000256" key="1">
    <source>
        <dbReference type="ARBA" id="ARBA00001974"/>
    </source>
</evidence>
<comment type="catalytic activity">
    <reaction evidence="11">
        <text>ethionamide + NADPH + O2 + H(+) = ethionamide S-oxide + NADP(+) + H2O</text>
        <dbReference type="Rhea" id="RHEA:47616"/>
        <dbReference type="ChEBI" id="CHEBI:4885"/>
        <dbReference type="ChEBI" id="CHEBI:15377"/>
        <dbReference type="ChEBI" id="CHEBI:15378"/>
        <dbReference type="ChEBI" id="CHEBI:15379"/>
        <dbReference type="ChEBI" id="CHEBI:57783"/>
        <dbReference type="ChEBI" id="CHEBI:58349"/>
        <dbReference type="ChEBI" id="CHEBI:87805"/>
    </reaction>
</comment>
<sequence length="491" mass="54997">MTEFVDVVIVGAGISGISAAWHLQDRCPGKSYVILERRDNLGGTWDLFKYPGIRSDSDMFTLGFRFKPWTSDKAIADGPDILAYLKETVAESGIDKHIRYGQNVTSADWSDDDNRWTVHVDRDGEKVEISARYLMACSGYYNYDQGYSPEFPGAADFTGTVIHPQHWPEDLDYEGKRIVVIGSGATAVTLIPALAKSGAGHVTMLQRSPTYIGSLPDVDPFTVRMNKTLPAKSAYVVNRWKSIIFQSAQYQIARRFPNFMRKTLMTMAQRRLPEGYDVAKHFGPSYNPWDERLCLAPNGDLFKTIRSGKADVVTDTIDTFTKTGIQLSSGRHLDADIIVTATGLNLQLFGGATISRNGKPIELNDTMAYKGMLLTDMPNLAFTIGYTNASWTLKADLVSEYFCRLINYMDEHSYDRVEPRHPGTSVDERPLMDFTPGYVLRALDYLPKAGSRAPWRLKQNYLLDLQLIRRGKVDDEALAFSRHHAPVTASA</sequence>
<organism evidence="15 16">
    <name type="scientific">Mycolicibacterium aurum</name>
    <name type="common">Mycobacterium aurum</name>
    <dbReference type="NCBI Taxonomy" id="1791"/>
    <lineage>
        <taxon>Bacteria</taxon>
        <taxon>Bacillati</taxon>
        <taxon>Actinomycetota</taxon>
        <taxon>Actinomycetes</taxon>
        <taxon>Mycobacteriales</taxon>
        <taxon>Mycobacteriaceae</taxon>
        <taxon>Mycolicibacterium</taxon>
    </lineage>
</organism>
<reference evidence="15 16" key="1">
    <citation type="submission" date="2018-12" db="EMBL/GenBank/DDBJ databases">
        <authorList>
            <consortium name="Pathogen Informatics"/>
        </authorList>
    </citation>
    <scope>NUCLEOTIDE SEQUENCE [LARGE SCALE GENOMIC DNA]</scope>
    <source>
        <strain evidence="15 16">NCTC10437</strain>
    </source>
</reference>
<dbReference type="STRING" id="1791.GCA_001049355_00893"/>
<evidence type="ECO:0000256" key="14">
    <source>
        <dbReference type="ARBA" id="ARBA00078392"/>
    </source>
</evidence>
<evidence type="ECO:0000256" key="2">
    <source>
        <dbReference type="ARBA" id="ARBA00004236"/>
    </source>
</evidence>
<evidence type="ECO:0000256" key="4">
    <source>
        <dbReference type="ARBA" id="ARBA00022475"/>
    </source>
</evidence>
<comment type="similarity">
    <text evidence="3">Belongs to the FAD-binding monooxygenase family.</text>
</comment>
<evidence type="ECO:0000256" key="9">
    <source>
        <dbReference type="ARBA" id="ARBA00023033"/>
    </source>
</evidence>
<dbReference type="InterPro" id="IPR036188">
    <property type="entry name" value="FAD/NAD-bd_sf"/>
</dbReference>
<evidence type="ECO:0000256" key="6">
    <source>
        <dbReference type="ARBA" id="ARBA00022827"/>
    </source>
</evidence>
<dbReference type="KEGG" id="mauu:NCTC10437_05448"/>
<keyword evidence="5" id="KW-0285">Flavoprotein</keyword>
<evidence type="ECO:0000256" key="13">
    <source>
        <dbReference type="ARBA" id="ARBA00073152"/>
    </source>
</evidence>
<evidence type="ECO:0000256" key="12">
    <source>
        <dbReference type="ARBA" id="ARBA00059740"/>
    </source>
</evidence>
<keyword evidence="4" id="KW-1003">Cell membrane</keyword>
<keyword evidence="9" id="KW-0503">Monooxygenase</keyword>
<keyword evidence="8 15" id="KW-0560">Oxidoreductase</keyword>